<reference evidence="1 2" key="1">
    <citation type="submission" date="2024-02" db="EMBL/GenBank/DDBJ databases">
        <title>The whole genome sequence of five bacterial samples isolated from Abu Dhabi Sabkha-shore region.</title>
        <authorList>
            <person name="Sudalaimuthuasari N."/>
            <person name="Sarfraz B."/>
            <person name="Tuyisabe J.D."/>
            <person name="Mugisha Ntwali L.D.M."/>
            <person name="Ali A.I.A.A."/>
            <person name="Almansoori S.Z.A."/>
            <person name="Alajami H.S.A."/>
            <person name="Almeqbaali A.A.S."/>
            <person name="Kundu B."/>
            <person name="Saeed E.E."/>
            <person name="Sukumarinath V."/>
            <person name="Mishra A.K."/>
            <person name="Hazzouri K.M."/>
            <person name="Almaskari R."/>
            <person name="Sharma A.K."/>
            <person name="Amiri K.M.A."/>
        </authorList>
    </citation>
    <scope>NUCLEOTIDE SEQUENCE [LARGE SCALE GENOMIC DNA]</scope>
    <source>
        <strain evidence="2">kcgeb_sd</strain>
    </source>
</reference>
<keyword evidence="2" id="KW-1185">Reference proteome</keyword>
<proteinExistence type="predicted"/>
<name>A0ABZ2D3Q8_9SPHN</name>
<dbReference type="RefSeq" id="WP_338445854.1">
    <property type="nucleotide sequence ID" value="NZ_CP144918.1"/>
</dbReference>
<organism evidence="1 2">
    <name type="scientific">Pelagerythrobacter marensis</name>
    <dbReference type="NCBI Taxonomy" id="543877"/>
    <lineage>
        <taxon>Bacteria</taxon>
        <taxon>Pseudomonadati</taxon>
        <taxon>Pseudomonadota</taxon>
        <taxon>Alphaproteobacteria</taxon>
        <taxon>Sphingomonadales</taxon>
        <taxon>Erythrobacteraceae</taxon>
        <taxon>Pelagerythrobacter</taxon>
    </lineage>
</organism>
<dbReference type="Proteomes" id="UP001335183">
    <property type="component" value="Chromosome"/>
</dbReference>
<gene>
    <name evidence="1" type="ORF">V5F89_11950</name>
</gene>
<evidence type="ECO:0000313" key="1">
    <source>
        <dbReference type="EMBL" id="WWA46962.1"/>
    </source>
</evidence>
<dbReference type="EMBL" id="CP144918">
    <property type="protein sequence ID" value="WWA46962.1"/>
    <property type="molecule type" value="Genomic_DNA"/>
</dbReference>
<protein>
    <submittedName>
        <fullName evidence="1">Uncharacterized protein</fullName>
    </submittedName>
</protein>
<sequence>MSNDDPRDRLHLLSHAQALFPGAVINVIYTPDEIIHIDVNGHRYTFEIGSDDDEYVFTDGVTTFAIPLMECDEDFWDLP</sequence>
<accession>A0ABZ2D3Q8</accession>
<evidence type="ECO:0000313" key="2">
    <source>
        <dbReference type="Proteomes" id="UP001335183"/>
    </source>
</evidence>